<name>A0ABQ0QJF9_9PROT</name>
<keyword evidence="1" id="KW-0812">Transmembrane</keyword>
<evidence type="ECO:0000313" key="2">
    <source>
        <dbReference type="EMBL" id="GBR47005.1"/>
    </source>
</evidence>
<evidence type="ECO:0000256" key="1">
    <source>
        <dbReference type="SAM" id="Phobius"/>
    </source>
</evidence>
<dbReference type="Proteomes" id="UP001062443">
    <property type="component" value="Unassembled WGS sequence"/>
</dbReference>
<accession>A0ABQ0QJF9</accession>
<feature type="transmembrane region" description="Helical" evidence="1">
    <location>
        <begin position="7"/>
        <end position="28"/>
    </location>
</feature>
<evidence type="ECO:0008006" key="4">
    <source>
        <dbReference type="Google" id="ProtNLM"/>
    </source>
</evidence>
<proteinExistence type="predicted"/>
<dbReference type="PROSITE" id="PS51257">
    <property type="entry name" value="PROKAR_LIPOPROTEIN"/>
    <property type="match status" value="1"/>
</dbReference>
<keyword evidence="1" id="KW-0472">Membrane</keyword>
<evidence type="ECO:0000313" key="3">
    <source>
        <dbReference type="Proteomes" id="UP001062443"/>
    </source>
</evidence>
<organism evidence="2 3">
    <name type="scientific">Neokomagataea tanensis NBRC 106556</name>
    <dbReference type="NCBI Taxonomy" id="1223519"/>
    <lineage>
        <taxon>Bacteria</taxon>
        <taxon>Pseudomonadati</taxon>
        <taxon>Pseudomonadota</taxon>
        <taxon>Alphaproteobacteria</taxon>
        <taxon>Acetobacterales</taxon>
        <taxon>Acetobacteraceae</taxon>
        <taxon>Neokomagataea</taxon>
    </lineage>
</organism>
<comment type="caution">
    <text evidence="2">The sequence shown here is derived from an EMBL/GenBank/DDBJ whole genome shotgun (WGS) entry which is preliminary data.</text>
</comment>
<dbReference type="RefSeq" id="WP_157070850.1">
    <property type="nucleotide sequence ID" value="NZ_BAQB01000018.1"/>
</dbReference>
<keyword evidence="1" id="KW-1133">Transmembrane helix</keyword>
<reference evidence="2" key="1">
    <citation type="submission" date="2013-04" db="EMBL/GenBank/DDBJ databases">
        <title>The genome sequencing project of 58 acetic acid bacteria.</title>
        <authorList>
            <person name="Okamoto-Kainuma A."/>
            <person name="Ishikawa M."/>
            <person name="Umino S."/>
            <person name="Koizumi Y."/>
            <person name="Shiwa Y."/>
            <person name="Yoshikawa H."/>
            <person name="Matsutani M."/>
            <person name="Matsushita K."/>
        </authorList>
    </citation>
    <scope>NUCLEOTIDE SEQUENCE</scope>
    <source>
        <strain evidence="2">NBRC 106556</strain>
    </source>
</reference>
<keyword evidence="3" id="KW-1185">Reference proteome</keyword>
<protein>
    <recommendedName>
        <fullName evidence="4">Lipoprotein</fullName>
    </recommendedName>
</protein>
<dbReference type="EMBL" id="BAQB01000018">
    <property type="protein sequence ID" value="GBR47005.1"/>
    <property type="molecule type" value="Genomic_DNA"/>
</dbReference>
<gene>
    <name evidence="2" type="ORF">AA106556_1306</name>
</gene>
<sequence>MSKNSRVVVKVGIIGLSLSMLAACSSIGNVSHSSVPDGVSYSPLVGNGNFP</sequence>